<comment type="caution">
    <text evidence="7">The sequence shown here is derived from an EMBL/GenBank/DDBJ whole genome shotgun (WGS) entry which is preliminary data.</text>
</comment>
<name>A0A5C7H015_9ROSI</name>
<feature type="domain" description="NAC" evidence="6">
    <location>
        <begin position="3"/>
        <end position="154"/>
    </location>
</feature>
<reference evidence="8" key="1">
    <citation type="journal article" date="2019" name="Gigascience">
        <title>De novo genome assembly of the endangered Acer yangbiense, a plant species with extremely small populations endemic to Yunnan Province, China.</title>
        <authorList>
            <person name="Yang J."/>
            <person name="Wariss H.M."/>
            <person name="Tao L."/>
            <person name="Zhang R."/>
            <person name="Yun Q."/>
            <person name="Hollingsworth P."/>
            <person name="Dao Z."/>
            <person name="Luo G."/>
            <person name="Guo H."/>
            <person name="Ma Y."/>
            <person name="Sun W."/>
        </authorList>
    </citation>
    <scope>NUCLEOTIDE SEQUENCE [LARGE SCALE GENOMIC DNA]</scope>
    <source>
        <strain evidence="8">cv. Malutang</strain>
    </source>
</reference>
<dbReference type="GO" id="GO:0003677">
    <property type="term" value="F:DNA binding"/>
    <property type="evidence" value="ECO:0007669"/>
    <property type="project" value="UniProtKB-KW"/>
</dbReference>
<dbReference type="SUPFAM" id="SSF101941">
    <property type="entry name" value="NAC domain"/>
    <property type="match status" value="1"/>
</dbReference>
<keyword evidence="3" id="KW-0804">Transcription</keyword>
<dbReference type="InterPro" id="IPR003441">
    <property type="entry name" value="NAC-dom"/>
</dbReference>
<dbReference type="Gene3D" id="2.170.150.80">
    <property type="entry name" value="NAC domain"/>
    <property type="match status" value="1"/>
</dbReference>
<accession>A0A5C7H015</accession>
<dbReference type="PANTHER" id="PTHR31744">
    <property type="entry name" value="PROTEIN CUP-SHAPED COTYLEDON 2-RELATED"/>
    <property type="match status" value="1"/>
</dbReference>
<gene>
    <name evidence="7" type="ORF">EZV62_022898</name>
</gene>
<keyword evidence="1" id="KW-0805">Transcription regulation</keyword>
<evidence type="ECO:0000256" key="1">
    <source>
        <dbReference type="ARBA" id="ARBA00023015"/>
    </source>
</evidence>
<keyword evidence="2" id="KW-0238">DNA-binding</keyword>
<sequence length="354" mass="40412">MVMRVGYRFQPTPEELVNYFLKEKRRDPDFTDPDIKEVNIYKHHPCELPGLSSYQSDDQVWYFFCSLDCKYAKSDRARRTAKGGSWKKTGIDRPVKAKDSNKPIGIKKTLVFYKGRDFRKENKTNWTMHEFHEYPSKKNPLFKGQVVVCRIEKKPDKKHEASSALDEVQPSDIDSGNNVAQDIPEIETQLDRESHRAILPNHIGDQAILPNHIGEFEAVLPNLIEHEDQCRHSQWDVQNEFHGKEAGQSYPSDSNSSNLVTGAYGNDAEAILPNHIGDQAILSNHIEEFEAVLTNLIEQEDQCWYSQWDVQNEFHGKDAGQSQPSDLNSSNLVTGAYGNDAEVDEIDAWLNGFS</sequence>
<organism evidence="7 8">
    <name type="scientific">Acer yangbiense</name>
    <dbReference type="NCBI Taxonomy" id="1000413"/>
    <lineage>
        <taxon>Eukaryota</taxon>
        <taxon>Viridiplantae</taxon>
        <taxon>Streptophyta</taxon>
        <taxon>Embryophyta</taxon>
        <taxon>Tracheophyta</taxon>
        <taxon>Spermatophyta</taxon>
        <taxon>Magnoliopsida</taxon>
        <taxon>eudicotyledons</taxon>
        <taxon>Gunneridae</taxon>
        <taxon>Pentapetalae</taxon>
        <taxon>rosids</taxon>
        <taxon>malvids</taxon>
        <taxon>Sapindales</taxon>
        <taxon>Sapindaceae</taxon>
        <taxon>Hippocastanoideae</taxon>
        <taxon>Acereae</taxon>
        <taxon>Acer</taxon>
    </lineage>
</organism>
<dbReference type="AlphaFoldDB" id="A0A5C7H015"/>
<evidence type="ECO:0000256" key="3">
    <source>
        <dbReference type="ARBA" id="ARBA00023163"/>
    </source>
</evidence>
<evidence type="ECO:0000259" key="6">
    <source>
        <dbReference type="PROSITE" id="PS51005"/>
    </source>
</evidence>
<evidence type="ECO:0000313" key="8">
    <source>
        <dbReference type="Proteomes" id="UP000323000"/>
    </source>
</evidence>
<evidence type="ECO:0000313" key="7">
    <source>
        <dbReference type="EMBL" id="TXG50374.1"/>
    </source>
</evidence>
<proteinExistence type="predicted"/>
<dbReference type="Pfam" id="PF02365">
    <property type="entry name" value="NAM"/>
    <property type="match status" value="1"/>
</dbReference>
<protein>
    <recommendedName>
        <fullName evidence="6">NAC domain-containing protein</fullName>
    </recommendedName>
</protein>
<evidence type="ECO:0000256" key="2">
    <source>
        <dbReference type="ARBA" id="ARBA00023125"/>
    </source>
</evidence>
<dbReference type="OrthoDB" id="1629106at2759"/>
<evidence type="ECO:0000256" key="4">
    <source>
        <dbReference type="ARBA" id="ARBA00023242"/>
    </source>
</evidence>
<dbReference type="Proteomes" id="UP000323000">
    <property type="component" value="Chromosome 11"/>
</dbReference>
<evidence type="ECO:0000256" key="5">
    <source>
        <dbReference type="SAM" id="MobiDB-lite"/>
    </source>
</evidence>
<dbReference type="InterPro" id="IPR036093">
    <property type="entry name" value="NAC_dom_sf"/>
</dbReference>
<keyword evidence="8" id="KW-1185">Reference proteome</keyword>
<keyword evidence="4" id="KW-0539">Nucleus</keyword>
<feature type="region of interest" description="Disordered" evidence="5">
    <location>
        <begin position="158"/>
        <end position="178"/>
    </location>
</feature>
<dbReference type="EMBL" id="VAHF01000011">
    <property type="protein sequence ID" value="TXG50374.1"/>
    <property type="molecule type" value="Genomic_DNA"/>
</dbReference>
<dbReference type="GO" id="GO:0006355">
    <property type="term" value="P:regulation of DNA-templated transcription"/>
    <property type="evidence" value="ECO:0007669"/>
    <property type="project" value="InterPro"/>
</dbReference>
<dbReference type="PROSITE" id="PS51005">
    <property type="entry name" value="NAC"/>
    <property type="match status" value="1"/>
</dbReference>